<organism evidence="3 4">
    <name type="scientific">Brachionus plicatilis</name>
    <name type="common">Marine rotifer</name>
    <name type="synonym">Brachionus muelleri</name>
    <dbReference type="NCBI Taxonomy" id="10195"/>
    <lineage>
        <taxon>Eukaryota</taxon>
        <taxon>Metazoa</taxon>
        <taxon>Spiralia</taxon>
        <taxon>Gnathifera</taxon>
        <taxon>Rotifera</taxon>
        <taxon>Eurotatoria</taxon>
        <taxon>Monogononta</taxon>
        <taxon>Pseudotrocha</taxon>
        <taxon>Ploima</taxon>
        <taxon>Brachionidae</taxon>
        <taxon>Brachionus</taxon>
    </lineage>
</organism>
<comment type="caution">
    <text evidence="3">The sequence shown here is derived from an EMBL/GenBank/DDBJ whole genome shotgun (WGS) entry which is preliminary data.</text>
</comment>
<keyword evidence="2" id="KW-0472">Membrane</keyword>
<name>A0A3M7S041_BRAPC</name>
<protein>
    <submittedName>
        <fullName evidence="3">Uncharacterized protein</fullName>
    </submittedName>
</protein>
<evidence type="ECO:0000256" key="1">
    <source>
        <dbReference type="SAM" id="MobiDB-lite"/>
    </source>
</evidence>
<accession>A0A3M7S041</accession>
<evidence type="ECO:0000313" key="3">
    <source>
        <dbReference type="EMBL" id="RNA29029.1"/>
    </source>
</evidence>
<keyword evidence="2" id="KW-1133">Transmembrane helix</keyword>
<keyword evidence="2" id="KW-0812">Transmembrane</keyword>
<dbReference type="Proteomes" id="UP000276133">
    <property type="component" value="Unassembled WGS sequence"/>
</dbReference>
<feature type="region of interest" description="Disordered" evidence="1">
    <location>
        <begin position="140"/>
        <end position="184"/>
    </location>
</feature>
<gene>
    <name evidence="3" type="ORF">BpHYR1_028295</name>
</gene>
<evidence type="ECO:0000313" key="4">
    <source>
        <dbReference type="Proteomes" id="UP000276133"/>
    </source>
</evidence>
<dbReference type="AlphaFoldDB" id="A0A3M7S041"/>
<proteinExistence type="predicted"/>
<feature type="compositionally biased region" description="Polar residues" evidence="1">
    <location>
        <begin position="149"/>
        <end position="184"/>
    </location>
</feature>
<feature type="non-terminal residue" evidence="3">
    <location>
        <position position="184"/>
    </location>
</feature>
<feature type="transmembrane region" description="Helical" evidence="2">
    <location>
        <begin position="33"/>
        <end position="57"/>
    </location>
</feature>
<evidence type="ECO:0000256" key="2">
    <source>
        <dbReference type="SAM" id="Phobius"/>
    </source>
</evidence>
<keyword evidence="4" id="KW-1185">Reference proteome</keyword>
<reference evidence="3 4" key="1">
    <citation type="journal article" date="2018" name="Sci. Rep.">
        <title>Genomic signatures of local adaptation to the degree of environmental predictability in rotifers.</title>
        <authorList>
            <person name="Franch-Gras L."/>
            <person name="Hahn C."/>
            <person name="Garcia-Roger E.M."/>
            <person name="Carmona M.J."/>
            <person name="Serra M."/>
            <person name="Gomez A."/>
        </authorList>
    </citation>
    <scope>NUCLEOTIDE SEQUENCE [LARGE SCALE GENOMIC DNA]</scope>
    <source>
        <strain evidence="3">HYR1</strain>
    </source>
</reference>
<sequence length="184" mass="20202">MYEMDINESGQEGTSRFSTIINRCKIYILRHKSVFVVLTISLIIAAVVLIIVLPIALRKNSFPENTTDQTTQATLTMFNFTDQNENISTLENTDSSQIWTTISVTTTRDLTNSMNTTLDTTQKTLMPTETAVSPETTLNTLTSDDLTTRPNNSSTLGTSQELSASTETAVSPETTSSTLTSRDS</sequence>
<dbReference type="EMBL" id="REGN01002295">
    <property type="protein sequence ID" value="RNA29029.1"/>
    <property type="molecule type" value="Genomic_DNA"/>
</dbReference>